<evidence type="ECO:0000313" key="2">
    <source>
        <dbReference type="EMBL" id="PQA86777.1"/>
    </source>
</evidence>
<proteinExistence type="predicted"/>
<accession>A0A2S7K2Q6</accession>
<dbReference type="RefSeq" id="WP_104830894.1">
    <property type="nucleotide sequence ID" value="NZ_PJCH01000011.1"/>
</dbReference>
<gene>
    <name evidence="2" type="ORF">CW354_14905</name>
</gene>
<feature type="compositionally biased region" description="Basic and acidic residues" evidence="1">
    <location>
        <begin position="1"/>
        <end position="10"/>
    </location>
</feature>
<dbReference type="Proteomes" id="UP000239504">
    <property type="component" value="Unassembled WGS sequence"/>
</dbReference>
<feature type="compositionally biased region" description="Basic and acidic residues" evidence="1">
    <location>
        <begin position="38"/>
        <end position="47"/>
    </location>
</feature>
<dbReference type="EMBL" id="PJCH01000011">
    <property type="protein sequence ID" value="PQA86777.1"/>
    <property type="molecule type" value="Genomic_DNA"/>
</dbReference>
<name>A0A2S7K2Q6_9PROT</name>
<sequence>MPENEEKPQDRQTAAQKKPGGQSKHETKPKGVKSAAKSADREARLAEALRANLRRRKAGGAGASNEDESADEKDR</sequence>
<evidence type="ECO:0000256" key="1">
    <source>
        <dbReference type="SAM" id="MobiDB-lite"/>
    </source>
</evidence>
<reference evidence="2 3" key="1">
    <citation type="submission" date="2017-12" db="EMBL/GenBank/DDBJ databases">
        <authorList>
            <person name="Hurst M.R.H."/>
        </authorList>
    </citation>
    <scope>NUCLEOTIDE SEQUENCE [LARGE SCALE GENOMIC DNA]</scope>
    <source>
        <strain evidence="2 3">SY-3-19</strain>
    </source>
</reference>
<evidence type="ECO:0000313" key="3">
    <source>
        <dbReference type="Proteomes" id="UP000239504"/>
    </source>
</evidence>
<keyword evidence="3" id="KW-1185">Reference proteome</keyword>
<comment type="caution">
    <text evidence="2">The sequence shown here is derived from an EMBL/GenBank/DDBJ whole genome shotgun (WGS) entry which is preliminary data.</text>
</comment>
<feature type="compositionally biased region" description="Acidic residues" evidence="1">
    <location>
        <begin position="65"/>
        <end position="75"/>
    </location>
</feature>
<feature type="region of interest" description="Disordered" evidence="1">
    <location>
        <begin position="1"/>
        <end position="75"/>
    </location>
</feature>
<protein>
    <submittedName>
        <fullName evidence="2">Uncharacterized protein</fullName>
    </submittedName>
</protein>
<dbReference type="AlphaFoldDB" id="A0A2S7K2Q6"/>
<organism evidence="2 3">
    <name type="scientific">Hyphococcus luteus</name>
    <dbReference type="NCBI Taxonomy" id="2058213"/>
    <lineage>
        <taxon>Bacteria</taxon>
        <taxon>Pseudomonadati</taxon>
        <taxon>Pseudomonadota</taxon>
        <taxon>Alphaproteobacteria</taxon>
        <taxon>Parvularculales</taxon>
        <taxon>Parvularculaceae</taxon>
        <taxon>Hyphococcus</taxon>
    </lineage>
</organism>